<reference evidence="2" key="1">
    <citation type="journal article" date="2016" name="Nature">
        <title>Genome evolution in the allotetraploid frog Xenopus laevis.</title>
        <authorList>
            <person name="Session A.M."/>
            <person name="Uno Y."/>
            <person name="Kwon T."/>
            <person name="Chapman J.A."/>
            <person name="Toyoda A."/>
            <person name="Takahashi S."/>
            <person name="Fukui A."/>
            <person name="Hikosaka A."/>
            <person name="Suzuki A."/>
            <person name="Kondo M."/>
            <person name="van Heeringen S.J."/>
            <person name="Quigley I."/>
            <person name="Heinz S."/>
            <person name="Ogino H."/>
            <person name="Ochi H."/>
            <person name="Hellsten U."/>
            <person name="Lyons J.B."/>
            <person name="Simakov O."/>
            <person name="Putnam N."/>
            <person name="Stites J."/>
            <person name="Kuroki Y."/>
            <person name="Tanaka T."/>
            <person name="Michiue T."/>
            <person name="Watanabe M."/>
            <person name="Bogdanovic O."/>
            <person name="Lister R."/>
            <person name="Georgiou G."/>
            <person name="Paranjpe S.S."/>
            <person name="van Kruijsbergen I."/>
            <person name="Shu S."/>
            <person name="Carlson J."/>
            <person name="Kinoshita T."/>
            <person name="Ohta Y."/>
            <person name="Mawaribuchi S."/>
            <person name="Jenkins J."/>
            <person name="Grimwood J."/>
            <person name="Schmutz J."/>
            <person name="Mitros T."/>
            <person name="Mozaffari S.V."/>
            <person name="Suzuki Y."/>
            <person name="Haramoto Y."/>
            <person name="Yamamoto T.S."/>
            <person name="Takagi C."/>
            <person name="Heald R."/>
            <person name="Miller K."/>
            <person name="Haudenschild C."/>
            <person name="Kitzman J."/>
            <person name="Nakayama T."/>
            <person name="Izutsu Y."/>
            <person name="Robert J."/>
            <person name="Fortriede J."/>
            <person name="Burns K."/>
            <person name="Lotay V."/>
            <person name="Karimi K."/>
            <person name="Yasuoka Y."/>
            <person name="Dichmann D.S."/>
            <person name="Flajnik M.F."/>
            <person name="Houston D.W."/>
            <person name="Shendure J."/>
            <person name="DuPasquier L."/>
            <person name="Vize P.D."/>
            <person name="Zorn A.M."/>
            <person name="Ito M."/>
            <person name="Marcotte E.M."/>
            <person name="Wallingford J.B."/>
            <person name="Ito Y."/>
            <person name="Asashima M."/>
            <person name="Ueno N."/>
            <person name="Matsuda Y."/>
            <person name="Veenstra G.J."/>
            <person name="Fujiyama A."/>
            <person name="Harland R.M."/>
            <person name="Taira M."/>
            <person name="Rokhsar D.S."/>
        </authorList>
    </citation>
    <scope>NUCLEOTIDE SEQUENCE [LARGE SCALE GENOMIC DNA]</scope>
    <source>
        <strain evidence="2">J</strain>
    </source>
</reference>
<dbReference type="AlphaFoldDB" id="A0A974C7W3"/>
<sequence length="85" mass="10211">MDRNVFCYFERLVAAYNRSSNMRRKSTCFGQLYTDSRDVLLCRQEHVHKWTRPYTVQNMYPLLHRLLEMQLSSKTTTVFTSITPQ</sequence>
<dbReference type="Proteomes" id="UP000694892">
    <property type="component" value="Chromosome 8L"/>
</dbReference>
<organism evidence="1 2">
    <name type="scientific">Xenopus laevis</name>
    <name type="common">African clawed frog</name>
    <dbReference type="NCBI Taxonomy" id="8355"/>
    <lineage>
        <taxon>Eukaryota</taxon>
        <taxon>Metazoa</taxon>
        <taxon>Chordata</taxon>
        <taxon>Craniata</taxon>
        <taxon>Vertebrata</taxon>
        <taxon>Euteleostomi</taxon>
        <taxon>Amphibia</taxon>
        <taxon>Batrachia</taxon>
        <taxon>Anura</taxon>
        <taxon>Pipoidea</taxon>
        <taxon>Pipidae</taxon>
        <taxon>Xenopodinae</taxon>
        <taxon>Xenopus</taxon>
        <taxon>Xenopus</taxon>
    </lineage>
</organism>
<proteinExistence type="predicted"/>
<dbReference type="EMBL" id="CM004480">
    <property type="protein sequence ID" value="OCT67701.1"/>
    <property type="molecule type" value="Genomic_DNA"/>
</dbReference>
<gene>
    <name evidence="1" type="ORF">XELAEV_18039003mg</name>
</gene>
<evidence type="ECO:0000313" key="2">
    <source>
        <dbReference type="Proteomes" id="UP000694892"/>
    </source>
</evidence>
<name>A0A974C7W3_XENLA</name>
<evidence type="ECO:0000313" key="1">
    <source>
        <dbReference type="EMBL" id="OCT67701.1"/>
    </source>
</evidence>
<protein>
    <submittedName>
        <fullName evidence="1">Uncharacterized protein</fullName>
    </submittedName>
</protein>
<accession>A0A974C7W3</accession>